<proteinExistence type="inferred from homology"/>
<accession>A0A0P7ZA36</accession>
<organism evidence="11 12">
    <name type="scientific">Candidatus Methanoperedens nitratireducens</name>
    <dbReference type="NCBI Taxonomy" id="1392998"/>
    <lineage>
        <taxon>Archaea</taxon>
        <taxon>Methanobacteriati</taxon>
        <taxon>Methanobacteriota</taxon>
        <taxon>Stenosarchaea group</taxon>
        <taxon>Methanomicrobia</taxon>
        <taxon>Methanosarcinales</taxon>
        <taxon>ANME-2 cluster</taxon>
        <taxon>Candidatus Methanoperedentaceae</taxon>
        <taxon>Candidatus Methanoperedens</taxon>
    </lineage>
</organism>
<dbReference type="InterPro" id="IPR021027">
    <property type="entry name" value="Transposase_put_HTH"/>
</dbReference>
<dbReference type="PANTHER" id="PTHR30405:SF25">
    <property type="entry name" value="RNA-GUIDED DNA ENDONUCLEASE INSQ-RELATED"/>
    <property type="match status" value="1"/>
</dbReference>
<name>A0A0P7ZA36_9EURY</name>
<dbReference type="Pfam" id="PF07282">
    <property type="entry name" value="Cas12f1-like_TNB"/>
    <property type="match status" value="1"/>
</dbReference>
<dbReference type="Proteomes" id="UP000050360">
    <property type="component" value="Unassembled WGS sequence"/>
</dbReference>
<dbReference type="PATRIC" id="fig|1719120.3.peg.4604"/>
<keyword evidence="7" id="KW-0233">DNA recombination</keyword>
<comment type="caution">
    <text evidence="11">The sequence shown here is derived from an EMBL/GenBank/DDBJ whole genome shotgun (WGS) entry which is preliminary data.</text>
</comment>
<keyword evidence="5" id="KW-0862">Zinc</keyword>
<reference evidence="11 12" key="1">
    <citation type="submission" date="2015-09" db="EMBL/GenBank/DDBJ databases">
        <title>A metagenomics-based metabolic model of nitrate-dependent anaerobic oxidation of methane by Methanoperedens-like archaea.</title>
        <authorList>
            <person name="Arshad A."/>
            <person name="Speth D.R."/>
            <person name="De Graaf R.M."/>
            <person name="Op Den Camp H.J."/>
            <person name="Jetten M.S."/>
            <person name="Welte C.U."/>
        </authorList>
    </citation>
    <scope>NUCLEOTIDE SEQUENCE [LARGE SCALE GENOMIC DNA]</scope>
</reference>
<evidence type="ECO:0000256" key="2">
    <source>
        <dbReference type="ARBA" id="ARBA00011044"/>
    </source>
</evidence>
<feature type="domain" description="Cas12f1-like TNB" evidence="9">
    <location>
        <begin position="294"/>
        <end position="356"/>
    </location>
</feature>
<dbReference type="InterPro" id="IPR001959">
    <property type="entry name" value="Transposase"/>
</dbReference>
<dbReference type="NCBIfam" id="TIGR01766">
    <property type="entry name" value="IS200/IS605 family accessory protein TnpB-like domain"/>
    <property type="match status" value="1"/>
</dbReference>
<dbReference type="PANTHER" id="PTHR30405">
    <property type="entry name" value="TRANSPOSASE"/>
    <property type="match status" value="1"/>
</dbReference>
<comment type="similarity">
    <text evidence="2">In the N-terminal section; belongs to the transposase 2 family.</text>
</comment>
<sequence>MKKSYQFRIYPTKNQEVKLNRTLSTCRYLYNSSLEERRREAELNELKRTFGVTSWAKPEWVNYYDQANNLSESKTDYQKEVFSQVLQNVLKRVDRSFKNYFNGFGYPRFQGRNRYNSFTYPQSGFSIKDGKLNLSKIGNIKIIQHRDIEGKIKTCTIKKDIDQWYVTFSCDIDIPIIPVKIKTRTGIDVGLKSLITLSNGESIEPPKFLRKSEKKLAREQIHLSKKKLRLKNRNKQRIVVAKVHRRIRNQRKDFNQKLSTNLVNQYDHIVFEDLQIKNMVKNHHLAKSISDAGWSQLISLTESKAEYAGKVVERVNPYGTSQTCICGYKVPKKLSMRTHRCPNCGLVADRDHVSANIIESRSSTVGTTGFKACLSSLNGEAMKQEAPSEREG</sequence>
<evidence type="ECO:0000256" key="1">
    <source>
        <dbReference type="ARBA" id="ARBA00008761"/>
    </source>
</evidence>
<evidence type="ECO:0000256" key="4">
    <source>
        <dbReference type="ARBA" id="ARBA00022723"/>
    </source>
</evidence>
<evidence type="ECO:0000256" key="3">
    <source>
        <dbReference type="ARBA" id="ARBA00022578"/>
    </source>
</evidence>
<keyword evidence="6" id="KW-0238">DNA-binding</keyword>
<evidence type="ECO:0000259" key="10">
    <source>
        <dbReference type="Pfam" id="PF12323"/>
    </source>
</evidence>
<dbReference type="InterPro" id="IPR010095">
    <property type="entry name" value="Cas12f1-like_TNB"/>
</dbReference>
<keyword evidence="4" id="KW-0479">Metal-binding</keyword>
<evidence type="ECO:0000313" key="11">
    <source>
        <dbReference type="EMBL" id="KPQ41237.1"/>
    </source>
</evidence>
<dbReference type="Pfam" id="PF12323">
    <property type="entry name" value="HTH_OrfB_IS605"/>
    <property type="match status" value="1"/>
</dbReference>
<evidence type="ECO:0000313" key="12">
    <source>
        <dbReference type="Proteomes" id="UP000050360"/>
    </source>
</evidence>
<feature type="domain" description="Probable transposase IS891/IS1136/IS1341" evidence="8">
    <location>
        <begin position="178"/>
        <end position="282"/>
    </location>
</feature>
<gene>
    <name evidence="11" type="ORF">MPEBLZ_04216</name>
</gene>
<keyword evidence="3" id="KW-0815">Transposition</keyword>
<dbReference type="GO" id="GO:0032196">
    <property type="term" value="P:transposition"/>
    <property type="evidence" value="ECO:0007669"/>
    <property type="project" value="UniProtKB-KW"/>
</dbReference>
<feature type="domain" description="Transposase putative helix-turn-helix" evidence="10">
    <location>
        <begin position="1"/>
        <end position="40"/>
    </location>
</feature>
<dbReference type="Pfam" id="PF01385">
    <property type="entry name" value="OrfB_IS605"/>
    <property type="match status" value="1"/>
</dbReference>
<evidence type="ECO:0000259" key="9">
    <source>
        <dbReference type="Pfam" id="PF07282"/>
    </source>
</evidence>
<dbReference type="NCBIfam" id="NF040570">
    <property type="entry name" value="guided_TnpB"/>
    <property type="match status" value="1"/>
</dbReference>
<protein>
    <submittedName>
        <fullName evidence="11">Transposase</fullName>
    </submittedName>
</protein>
<evidence type="ECO:0000256" key="5">
    <source>
        <dbReference type="ARBA" id="ARBA00022833"/>
    </source>
</evidence>
<comment type="similarity">
    <text evidence="1">In the C-terminal section; belongs to the transposase 35 family.</text>
</comment>
<dbReference type="GO" id="GO:0006310">
    <property type="term" value="P:DNA recombination"/>
    <property type="evidence" value="ECO:0007669"/>
    <property type="project" value="UniProtKB-KW"/>
</dbReference>
<evidence type="ECO:0000259" key="8">
    <source>
        <dbReference type="Pfam" id="PF01385"/>
    </source>
</evidence>
<dbReference type="AlphaFoldDB" id="A0A0P7ZA36"/>
<evidence type="ECO:0000256" key="7">
    <source>
        <dbReference type="ARBA" id="ARBA00023172"/>
    </source>
</evidence>
<dbReference type="GO" id="GO:0003677">
    <property type="term" value="F:DNA binding"/>
    <property type="evidence" value="ECO:0007669"/>
    <property type="project" value="UniProtKB-KW"/>
</dbReference>
<dbReference type="EMBL" id="LKCM01000401">
    <property type="protein sequence ID" value="KPQ41237.1"/>
    <property type="molecule type" value="Genomic_DNA"/>
</dbReference>
<dbReference type="GO" id="GO:0046872">
    <property type="term" value="F:metal ion binding"/>
    <property type="evidence" value="ECO:0007669"/>
    <property type="project" value="UniProtKB-KW"/>
</dbReference>
<dbReference type="InterPro" id="IPR051399">
    <property type="entry name" value="RNA-guided_DNA_endo/Transpos"/>
</dbReference>
<evidence type="ECO:0000256" key="6">
    <source>
        <dbReference type="ARBA" id="ARBA00023125"/>
    </source>
</evidence>